<dbReference type="CDD" id="cd07731">
    <property type="entry name" value="ComA-like_MBL-fold"/>
    <property type="match status" value="1"/>
</dbReference>
<dbReference type="EMBL" id="AP028127">
    <property type="protein sequence ID" value="BEH91041.1"/>
    <property type="molecule type" value="Genomic_DNA"/>
</dbReference>
<evidence type="ECO:0000259" key="7">
    <source>
        <dbReference type="SMART" id="SM00849"/>
    </source>
</evidence>
<dbReference type="InterPro" id="IPR052159">
    <property type="entry name" value="Competence_DNA_uptake"/>
</dbReference>
<gene>
    <name evidence="8" type="primary">comEC</name>
    <name evidence="8" type="ORF">T23_11430</name>
</gene>
<feature type="transmembrane region" description="Helical" evidence="6">
    <location>
        <begin position="190"/>
        <end position="213"/>
    </location>
</feature>
<dbReference type="PANTHER" id="PTHR30619">
    <property type="entry name" value="DNA INTERNALIZATION/COMPETENCE PROTEIN COMEC/REC2"/>
    <property type="match status" value="1"/>
</dbReference>
<evidence type="ECO:0000256" key="5">
    <source>
        <dbReference type="ARBA" id="ARBA00023136"/>
    </source>
</evidence>
<feature type="domain" description="Metallo-beta-lactamase" evidence="7">
    <location>
        <begin position="425"/>
        <end position="627"/>
    </location>
</feature>
<dbReference type="InterPro" id="IPR004477">
    <property type="entry name" value="ComEC_N"/>
</dbReference>
<proteinExistence type="predicted"/>
<name>A0ABN6ZBR7_9FIRM</name>
<evidence type="ECO:0000256" key="2">
    <source>
        <dbReference type="ARBA" id="ARBA00022475"/>
    </source>
</evidence>
<feature type="transmembrane region" description="Helical" evidence="6">
    <location>
        <begin position="225"/>
        <end position="244"/>
    </location>
</feature>
<dbReference type="Proteomes" id="UP001432099">
    <property type="component" value="Chromosome"/>
</dbReference>
<evidence type="ECO:0000313" key="9">
    <source>
        <dbReference type="Proteomes" id="UP001432099"/>
    </source>
</evidence>
<dbReference type="NCBIfam" id="TIGR00360">
    <property type="entry name" value="ComEC_N-term"/>
    <property type="match status" value="1"/>
</dbReference>
<dbReference type="Pfam" id="PF00753">
    <property type="entry name" value="Lactamase_B"/>
    <property type="match status" value="1"/>
</dbReference>
<evidence type="ECO:0000256" key="6">
    <source>
        <dbReference type="SAM" id="Phobius"/>
    </source>
</evidence>
<organism evidence="8 9">
    <name type="scientific">Turicibacter faecis</name>
    <dbReference type="NCBI Taxonomy" id="2963365"/>
    <lineage>
        <taxon>Bacteria</taxon>
        <taxon>Bacillati</taxon>
        <taxon>Bacillota</taxon>
        <taxon>Erysipelotrichia</taxon>
        <taxon>Erysipelotrichales</taxon>
        <taxon>Turicibacteraceae</taxon>
        <taxon>Turicibacter</taxon>
    </lineage>
</organism>
<protein>
    <submittedName>
        <fullName evidence="8">DNA internalization-related competence protein ComEC/Rec2</fullName>
    </submittedName>
</protein>
<accession>A0ABN6ZBR7</accession>
<dbReference type="Pfam" id="PF03772">
    <property type="entry name" value="Competence"/>
    <property type="match status" value="1"/>
</dbReference>
<keyword evidence="3 6" id="KW-0812">Transmembrane</keyword>
<dbReference type="InterPro" id="IPR035681">
    <property type="entry name" value="ComA-like_MBL"/>
</dbReference>
<dbReference type="NCBIfam" id="TIGR00361">
    <property type="entry name" value="ComEC_Rec2"/>
    <property type="match status" value="1"/>
</dbReference>
<keyword evidence="4 6" id="KW-1133">Transmembrane helix</keyword>
<feature type="transmembrane region" description="Helical" evidence="6">
    <location>
        <begin position="250"/>
        <end position="267"/>
    </location>
</feature>
<dbReference type="PANTHER" id="PTHR30619:SF1">
    <property type="entry name" value="RECOMBINATION PROTEIN 2"/>
    <property type="match status" value="1"/>
</dbReference>
<evidence type="ECO:0000313" key="8">
    <source>
        <dbReference type="EMBL" id="BEH91041.1"/>
    </source>
</evidence>
<comment type="subcellular location">
    <subcellularLocation>
        <location evidence="1">Cell membrane</location>
        <topology evidence="1">Multi-pass membrane protein</topology>
    </subcellularLocation>
</comment>
<dbReference type="InterPro" id="IPR036866">
    <property type="entry name" value="RibonucZ/Hydroxyglut_hydro"/>
</dbReference>
<evidence type="ECO:0000256" key="1">
    <source>
        <dbReference type="ARBA" id="ARBA00004651"/>
    </source>
</evidence>
<dbReference type="SMART" id="SM00849">
    <property type="entry name" value="Lactamase_B"/>
    <property type="match status" value="1"/>
</dbReference>
<dbReference type="InterPro" id="IPR001279">
    <property type="entry name" value="Metallo-B-lactamas"/>
</dbReference>
<sequence length="675" mass="76328">MEVAGIQSLDGSTEPLHIEHAKVIEVKKQDSNKQTAKIWTKSGYFYLTLQAEQPRLLPGDWIEVNQEASMAEPPRVFHGFDFKNYLYTNGMRGTVYLNQTRVIDHEWSARQYQRQVANWVEEHYPTRTATYIQAWFLGVRDGLDEAMSEGYSNLGIIHLFAVSGLHVGLLIGIVGYMFKRVGIVMELADSLIIILLVGFMILSGASPSIVRAGGMAILARLNQRMGWGFSSLDLFSLIFLINFILFPLQVYQTGFIYSYWLTFCLIVSQSMMKRISGKFIFLFVPLIAQLAVLPIQLFLSYEINLAGYVANLCLVPIVSSLLIPLLLLTLWIPPLATIIEYLLTLFEKIILISEQFLKFNWIIGQLHLTSVVFIIILLVLVAWLLEKPRVKRKSVCLILLGVVLILEGERILKTDSQVTFVDVGQGDSMVMQSPFQMCTTVIDTGGKVSFTGEKIALFERTLEPYLLGEGVRQIDYLILTHGDFDHVGEAISLLERFEVKYLVIPKNTTSDHLREITQVAKRLGVLLLSPEQGEKVRCGNQEITFLQPDTPKDNENDKSLVMKVTLDQVTFLFTGDVSAQVEAEILRQYPNLRADIYKAAHHGSKTSNSHAFLTRLQPQLTIISSGKNNRYRHPSSEVLETHKQLEIPMLNTQDHGSIQVKIRSGRPNLHTAIRE</sequence>
<keyword evidence="5 6" id="KW-0472">Membrane</keyword>
<reference evidence="8" key="1">
    <citation type="journal article" date="2024" name="Int. J. Syst. Evol. Microbiol.">
        <title>Turicibacter faecis sp. nov., isolated from faeces of heart failure mouse model.</title>
        <authorList>
            <person name="Imamura Y."/>
            <person name="Motooka D."/>
            <person name="Nakajima Y."/>
            <person name="Ito S."/>
            <person name="Kitakaze M."/>
            <person name="Iida T."/>
            <person name="Nakamura S."/>
        </authorList>
    </citation>
    <scope>NUCLEOTIDE SEQUENCE</scope>
    <source>
        <strain evidence="8">TC023</strain>
    </source>
</reference>
<evidence type="ECO:0000256" key="4">
    <source>
        <dbReference type="ARBA" id="ARBA00022989"/>
    </source>
</evidence>
<keyword evidence="2" id="KW-1003">Cell membrane</keyword>
<feature type="transmembrane region" description="Helical" evidence="6">
    <location>
        <begin position="279"/>
        <end position="299"/>
    </location>
</feature>
<dbReference type="Gene3D" id="3.60.15.10">
    <property type="entry name" value="Ribonuclease Z/Hydroxyacylglutathione hydrolase-like"/>
    <property type="match status" value="1"/>
</dbReference>
<dbReference type="InterPro" id="IPR004797">
    <property type="entry name" value="Competence_ComEC/Rec2"/>
</dbReference>
<feature type="transmembrane region" description="Helical" evidence="6">
    <location>
        <begin position="156"/>
        <end position="178"/>
    </location>
</feature>
<dbReference type="SUPFAM" id="SSF56281">
    <property type="entry name" value="Metallo-hydrolase/oxidoreductase"/>
    <property type="match status" value="1"/>
</dbReference>
<feature type="transmembrane region" description="Helical" evidence="6">
    <location>
        <begin position="359"/>
        <end position="385"/>
    </location>
</feature>
<keyword evidence="9" id="KW-1185">Reference proteome</keyword>
<evidence type="ECO:0000256" key="3">
    <source>
        <dbReference type="ARBA" id="ARBA00022692"/>
    </source>
</evidence>